<name>A0A6C0DVE2_9ZZZZ</name>
<organism evidence="1">
    <name type="scientific">viral metagenome</name>
    <dbReference type="NCBI Taxonomy" id="1070528"/>
    <lineage>
        <taxon>unclassified sequences</taxon>
        <taxon>metagenomes</taxon>
        <taxon>organismal metagenomes</taxon>
    </lineage>
</organism>
<dbReference type="EMBL" id="MN739674">
    <property type="protein sequence ID" value="QHT19989.1"/>
    <property type="molecule type" value="Genomic_DNA"/>
</dbReference>
<dbReference type="AlphaFoldDB" id="A0A6C0DVE2"/>
<accession>A0A6C0DVE2</accession>
<protein>
    <submittedName>
        <fullName evidence="1">Uncharacterized protein</fullName>
    </submittedName>
</protein>
<evidence type="ECO:0000313" key="1">
    <source>
        <dbReference type="EMBL" id="QHT19989.1"/>
    </source>
</evidence>
<proteinExistence type="predicted"/>
<sequence>MEKIPKESLEQIMKEIEASTEKKALELMKGSDGTKIKNIIQNKTMESLGVIDESKDAAISPEFGQKLMEIMGEGDKEFQKKTGRRMTYSEMRQMYG</sequence>
<reference evidence="1" key="1">
    <citation type="journal article" date="2020" name="Nature">
        <title>Giant virus diversity and host interactions through global metagenomics.</title>
        <authorList>
            <person name="Schulz F."/>
            <person name="Roux S."/>
            <person name="Paez-Espino D."/>
            <person name="Jungbluth S."/>
            <person name="Walsh D.A."/>
            <person name="Denef V.J."/>
            <person name="McMahon K.D."/>
            <person name="Konstantinidis K.T."/>
            <person name="Eloe-Fadrosh E.A."/>
            <person name="Kyrpides N.C."/>
            <person name="Woyke T."/>
        </authorList>
    </citation>
    <scope>NUCLEOTIDE SEQUENCE</scope>
    <source>
        <strain evidence="1">GVMAG-M-3300023174-5</strain>
    </source>
</reference>